<accession>A0A072VIR7</accession>
<gene>
    <name evidence="1" type="ordered locus">MTR_2g060043</name>
</gene>
<dbReference type="EnsemblPlants" id="KEH38055">
    <property type="protein sequence ID" value="KEH38055"/>
    <property type="gene ID" value="MTR_2g060043"/>
</dbReference>
<dbReference type="AlphaFoldDB" id="A0A072VIR7"/>
<proteinExistence type="predicted"/>
<protein>
    <submittedName>
        <fullName evidence="1 2">Uncharacterized protein</fullName>
    </submittedName>
</protein>
<dbReference type="Proteomes" id="UP000002051">
    <property type="component" value="Chromosome 2"/>
</dbReference>
<dbReference type="HOGENOM" id="CLU_2761566_0_0_1"/>
<dbReference type="PaxDb" id="3880-AES65985"/>
<sequence>MEKPLYQGHLHKQLDLAQISFLDTKKDIMDLDEILAIFHEEPETEFAGGDLECSIINFLFEGAFSVQLFI</sequence>
<reference evidence="1 3" key="2">
    <citation type="journal article" date="2014" name="BMC Genomics">
        <title>An improved genome release (version Mt4.0) for the model legume Medicago truncatula.</title>
        <authorList>
            <person name="Tang H."/>
            <person name="Krishnakumar V."/>
            <person name="Bidwell S."/>
            <person name="Rosen B."/>
            <person name="Chan A."/>
            <person name="Zhou S."/>
            <person name="Gentzbittel L."/>
            <person name="Childs K.L."/>
            <person name="Yandell M."/>
            <person name="Gundlach H."/>
            <person name="Mayer K.F."/>
            <person name="Schwartz D.C."/>
            <person name="Town C.D."/>
        </authorList>
    </citation>
    <scope>GENOME REANNOTATION</scope>
    <source>
        <strain evidence="1">A17</strain>
        <strain evidence="2 3">cv. Jemalong A17</strain>
    </source>
</reference>
<reference evidence="2" key="3">
    <citation type="submission" date="2015-04" db="UniProtKB">
        <authorList>
            <consortium name="EnsemblPlants"/>
        </authorList>
    </citation>
    <scope>IDENTIFICATION</scope>
    <source>
        <strain evidence="2">cv. Jemalong A17</strain>
    </source>
</reference>
<evidence type="ECO:0000313" key="2">
    <source>
        <dbReference type="EnsemblPlants" id="KEH38055"/>
    </source>
</evidence>
<reference evidence="1 3" key="1">
    <citation type="journal article" date="2011" name="Nature">
        <title>The Medicago genome provides insight into the evolution of rhizobial symbioses.</title>
        <authorList>
            <person name="Young N.D."/>
            <person name="Debelle F."/>
            <person name="Oldroyd G.E."/>
            <person name="Geurts R."/>
            <person name="Cannon S.B."/>
            <person name="Udvardi M.K."/>
            <person name="Benedito V.A."/>
            <person name="Mayer K.F."/>
            <person name="Gouzy J."/>
            <person name="Schoof H."/>
            <person name="Van de Peer Y."/>
            <person name="Proost S."/>
            <person name="Cook D.R."/>
            <person name="Meyers B.C."/>
            <person name="Spannagl M."/>
            <person name="Cheung F."/>
            <person name="De Mita S."/>
            <person name="Krishnakumar V."/>
            <person name="Gundlach H."/>
            <person name="Zhou S."/>
            <person name="Mudge J."/>
            <person name="Bharti A.K."/>
            <person name="Murray J.D."/>
            <person name="Naoumkina M.A."/>
            <person name="Rosen B."/>
            <person name="Silverstein K.A."/>
            <person name="Tang H."/>
            <person name="Rombauts S."/>
            <person name="Zhao P.X."/>
            <person name="Zhou P."/>
            <person name="Barbe V."/>
            <person name="Bardou P."/>
            <person name="Bechner M."/>
            <person name="Bellec A."/>
            <person name="Berger A."/>
            <person name="Berges H."/>
            <person name="Bidwell S."/>
            <person name="Bisseling T."/>
            <person name="Choisne N."/>
            <person name="Couloux A."/>
            <person name="Denny R."/>
            <person name="Deshpande S."/>
            <person name="Dai X."/>
            <person name="Doyle J.J."/>
            <person name="Dudez A.M."/>
            <person name="Farmer A.D."/>
            <person name="Fouteau S."/>
            <person name="Franken C."/>
            <person name="Gibelin C."/>
            <person name="Gish J."/>
            <person name="Goldstein S."/>
            <person name="Gonzalez A.J."/>
            <person name="Green P.J."/>
            <person name="Hallab A."/>
            <person name="Hartog M."/>
            <person name="Hua A."/>
            <person name="Humphray S.J."/>
            <person name="Jeong D.H."/>
            <person name="Jing Y."/>
            <person name="Jocker A."/>
            <person name="Kenton S.M."/>
            <person name="Kim D.J."/>
            <person name="Klee K."/>
            <person name="Lai H."/>
            <person name="Lang C."/>
            <person name="Lin S."/>
            <person name="Macmil S.L."/>
            <person name="Magdelenat G."/>
            <person name="Matthews L."/>
            <person name="McCorrison J."/>
            <person name="Monaghan E.L."/>
            <person name="Mun J.H."/>
            <person name="Najar F.Z."/>
            <person name="Nicholson C."/>
            <person name="Noirot C."/>
            <person name="O'Bleness M."/>
            <person name="Paule C.R."/>
            <person name="Poulain J."/>
            <person name="Prion F."/>
            <person name="Qin B."/>
            <person name="Qu C."/>
            <person name="Retzel E.F."/>
            <person name="Riddle C."/>
            <person name="Sallet E."/>
            <person name="Samain S."/>
            <person name="Samson N."/>
            <person name="Sanders I."/>
            <person name="Saurat O."/>
            <person name="Scarpelli C."/>
            <person name="Schiex T."/>
            <person name="Segurens B."/>
            <person name="Severin A.J."/>
            <person name="Sherrier D.J."/>
            <person name="Shi R."/>
            <person name="Sims S."/>
            <person name="Singer S.R."/>
            <person name="Sinharoy S."/>
            <person name="Sterck L."/>
            <person name="Viollet A."/>
            <person name="Wang B.B."/>
            <person name="Wang K."/>
            <person name="Wang M."/>
            <person name="Wang X."/>
            <person name="Warfsmann J."/>
            <person name="Weissenbach J."/>
            <person name="White D.D."/>
            <person name="White J.D."/>
            <person name="Wiley G.B."/>
            <person name="Wincker P."/>
            <person name="Xing Y."/>
            <person name="Yang L."/>
            <person name="Yao Z."/>
            <person name="Ying F."/>
            <person name="Zhai J."/>
            <person name="Zhou L."/>
            <person name="Zuber A."/>
            <person name="Denarie J."/>
            <person name="Dixon R.A."/>
            <person name="May G.D."/>
            <person name="Schwartz D.C."/>
            <person name="Rogers J."/>
            <person name="Quetier F."/>
            <person name="Town C.D."/>
            <person name="Roe B.A."/>
        </authorList>
    </citation>
    <scope>NUCLEOTIDE SEQUENCE [LARGE SCALE GENOMIC DNA]</scope>
    <source>
        <strain evidence="1">A17</strain>
        <strain evidence="2 3">cv. Jemalong A17</strain>
    </source>
</reference>
<evidence type="ECO:0000313" key="3">
    <source>
        <dbReference type="Proteomes" id="UP000002051"/>
    </source>
</evidence>
<name>A0A072VIR7_MEDTR</name>
<organism evidence="1 3">
    <name type="scientific">Medicago truncatula</name>
    <name type="common">Barrel medic</name>
    <name type="synonym">Medicago tribuloides</name>
    <dbReference type="NCBI Taxonomy" id="3880"/>
    <lineage>
        <taxon>Eukaryota</taxon>
        <taxon>Viridiplantae</taxon>
        <taxon>Streptophyta</taxon>
        <taxon>Embryophyta</taxon>
        <taxon>Tracheophyta</taxon>
        <taxon>Spermatophyta</taxon>
        <taxon>Magnoliopsida</taxon>
        <taxon>eudicotyledons</taxon>
        <taxon>Gunneridae</taxon>
        <taxon>Pentapetalae</taxon>
        <taxon>rosids</taxon>
        <taxon>fabids</taxon>
        <taxon>Fabales</taxon>
        <taxon>Fabaceae</taxon>
        <taxon>Papilionoideae</taxon>
        <taxon>50 kb inversion clade</taxon>
        <taxon>NPAAA clade</taxon>
        <taxon>Hologalegina</taxon>
        <taxon>IRL clade</taxon>
        <taxon>Trifolieae</taxon>
        <taxon>Medicago</taxon>
    </lineage>
</organism>
<keyword evidence="3" id="KW-1185">Reference proteome</keyword>
<dbReference type="EMBL" id="CM001218">
    <property type="protein sequence ID" value="KEH38055.1"/>
    <property type="molecule type" value="Genomic_DNA"/>
</dbReference>
<evidence type="ECO:0000313" key="1">
    <source>
        <dbReference type="EMBL" id="KEH38055.1"/>
    </source>
</evidence>